<proteinExistence type="predicted"/>
<dbReference type="InterPro" id="IPR053174">
    <property type="entry name" value="LpxI"/>
</dbReference>
<dbReference type="InterPro" id="IPR043167">
    <property type="entry name" value="LpxI_C_sf"/>
</dbReference>
<comment type="caution">
    <text evidence="3">The sequence shown here is derived from an EMBL/GenBank/DDBJ whole genome shotgun (WGS) entry which is preliminary data.</text>
</comment>
<dbReference type="Gene3D" id="3.40.50.20">
    <property type="match status" value="1"/>
</dbReference>
<dbReference type="AlphaFoldDB" id="A0A5C4JMH3"/>
<dbReference type="PANTHER" id="PTHR39962">
    <property type="entry name" value="BLL4848 PROTEIN"/>
    <property type="match status" value="1"/>
</dbReference>
<dbReference type="InterPro" id="IPR010415">
    <property type="entry name" value="LpxI_C"/>
</dbReference>
<organism evidence="3 4">
    <name type="scientific">Martelella lutilitoris</name>
    <dbReference type="NCBI Taxonomy" id="2583532"/>
    <lineage>
        <taxon>Bacteria</taxon>
        <taxon>Pseudomonadati</taxon>
        <taxon>Pseudomonadota</taxon>
        <taxon>Alphaproteobacteria</taxon>
        <taxon>Hyphomicrobiales</taxon>
        <taxon>Aurantimonadaceae</taxon>
        <taxon>Martelella</taxon>
    </lineage>
</organism>
<feature type="domain" description="LpxI N-terminal" evidence="2">
    <location>
        <begin position="12"/>
        <end position="142"/>
    </location>
</feature>
<dbReference type="RefSeq" id="WP_138749651.1">
    <property type="nucleotide sequence ID" value="NZ_VCLB01000009.1"/>
</dbReference>
<dbReference type="InterPro" id="IPR041255">
    <property type="entry name" value="LpxI_N"/>
</dbReference>
<evidence type="ECO:0000313" key="3">
    <source>
        <dbReference type="EMBL" id="TNB46663.1"/>
    </source>
</evidence>
<evidence type="ECO:0000259" key="2">
    <source>
        <dbReference type="Pfam" id="PF17930"/>
    </source>
</evidence>
<protein>
    <submittedName>
        <fullName evidence="3">DUF1009 domain-containing protein</fullName>
    </submittedName>
</protein>
<feature type="domain" description="LpxI C-terminal" evidence="1">
    <location>
        <begin position="146"/>
        <end position="280"/>
    </location>
</feature>
<reference evidence="3 4" key="2">
    <citation type="submission" date="2019-06" db="EMBL/GenBank/DDBJ databases">
        <title>Martelella lutilitoris sp. nov., isolated from a tidal mudflat.</title>
        <authorList>
            <person name="Kim Y.-J."/>
        </authorList>
    </citation>
    <scope>NUCLEOTIDE SEQUENCE [LARGE SCALE GENOMIC DNA]</scope>
    <source>
        <strain evidence="3 4">GH2-6</strain>
    </source>
</reference>
<dbReference type="Pfam" id="PF17930">
    <property type="entry name" value="LpxI_N"/>
    <property type="match status" value="1"/>
</dbReference>
<dbReference type="PANTHER" id="PTHR39962:SF1">
    <property type="entry name" value="LPXI FAMILY PROTEIN"/>
    <property type="match status" value="1"/>
</dbReference>
<dbReference type="Pfam" id="PF06230">
    <property type="entry name" value="LpxI_C"/>
    <property type="match status" value="1"/>
</dbReference>
<dbReference type="EMBL" id="VCLB01000009">
    <property type="protein sequence ID" value="TNB46663.1"/>
    <property type="molecule type" value="Genomic_DNA"/>
</dbReference>
<keyword evidence="4" id="KW-1185">Reference proteome</keyword>
<accession>A0A5C4JMH3</accession>
<sequence length="293" mass="30787">MSGISARDAEPVAIIAGNGRLPLYVAEAAREAGTPAFIVQLRGEGGNDWSDFEHMDADLGGFRPVVAALQKRGIRRVVLSGGVRSRPELTSLRPTARVIWSLPAILKKLRSGGDDKVLRMVIDLFERHGFEIIAAQNIAGDLLATAGTLGAVALDREARADIDAAARAARVIGSMDIGQGAVSLGGRVVALEGAEGTDQMLERVRAMREAGRISQKRRGVLVKLCKPQQDLRADLPSIGPETVRAAAAAGLGGIAVEAGRALVLDRAEAIAEADRAGLFLLGLEPDTAMKPVL</sequence>
<reference evidence="3 4" key="1">
    <citation type="submission" date="2019-05" db="EMBL/GenBank/DDBJ databases">
        <authorList>
            <person name="Lee S.D."/>
        </authorList>
    </citation>
    <scope>NUCLEOTIDE SEQUENCE [LARGE SCALE GENOMIC DNA]</scope>
    <source>
        <strain evidence="3 4">GH2-6</strain>
    </source>
</reference>
<dbReference type="Proteomes" id="UP000307874">
    <property type="component" value="Unassembled WGS sequence"/>
</dbReference>
<dbReference type="OrthoDB" id="9789836at2"/>
<name>A0A5C4JMH3_9HYPH</name>
<gene>
    <name evidence="3" type="ORF">FF124_16870</name>
</gene>
<evidence type="ECO:0000313" key="4">
    <source>
        <dbReference type="Proteomes" id="UP000307874"/>
    </source>
</evidence>
<evidence type="ECO:0000259" key="1">
    <source>
        <dbReference type="Pfam" id="PF06230"/>
    </source>
</evidence>
<dbReference type="Gene3D" id="3.40.140.80">
    <property type="match status" value="1"/>
</dbReference>